<evidence type="ECO:0000313" key="1">
    <source>
        <dbReference type="EMBL" id="KRY20775.1"/>
    </source>
</evidence>
<organism evidence="1 2">
    <name type="scientific">Trichinella patagoniensis</name>
    <dbReference type="NCBI Taxonomy" id="990121"/>
    <lineage>
        <taxon>Eukaryota</taxon>
        <taxon>Metazoa</taxon>
        <taxon>Ecdysozoa</taxon>
        <taxon>Nematoda</taxon>
        <taxon>Enoplea</taxon>
        <taxon>Dorylaimia</taxon>
        <taxon>Trichinellida</taxon>
        <taxon>Trichinellidae</taxon>
        <taxon>Trichinella</taxon>
    </lineage>
</organism>
<dbReference type="EMBL" id="JYDQ01000022">
    <property type="protein sequence ID" value="KRY20775.1"/>
    <property type="molecule type" value="Genomic_DNA"/>
</dbReference>
<keyword evidence="2" id="KW-1185">Reference proteome</keyword>
<dbReference type="Proteomes" id="UP000054783">
    <property type="component" value="Unassembled WGS sequence"/>
</dbReference>
<protein>
    <submittedName>
        <fullName evidence="1">Uncharacterized protein</fullName>
    </submittedName>
</protein>
<accession>A0A0V1A7D9</accession>
<name>A0A0V1A7D9_9BILA</name>
<gene>
    <name evidence="1" type="ORF">T12_740</name>
</gene>
<evidence type="ECO:0000313" key="2">
    <source>
        <dbReference type="Proteomes" id="UP000054783"/>
    </source>
</evidence>
<sequence>MVKTDIPKTLLKLMLRSKESFPFYISRRFVLISHAFFLWRSMFNRFINSGIVLAAEMNLLTVVSKVELAMDPLDYPHVAVDPLQFI</sequence>
<comment type="caution">
    <text evidence="1">The sequence shown here is derived from an EMBL/GenBank/DDBJ whole genome shotgun (WGS) entry which is preliminary data.</text>
</comment>
<reference evidence="1 2" key="1">
    <citation type="submission" date="2015-01" db="EMBL/GenBank/DDBJ databases">
        <title>Evolution of Trichinella species and genotypes.</title>
        <authorList>
            <person name="Korhonen P.K."/>
            <person name="Edoardo P."/>
            <person name="Giuseppe L.R."/>
            <person name="Gasser R.B."/>
        </authorList>
    </citation>
    <scope>NUCLEOTIDE SEQUENCE [LARGE SCALE GENOMIC DNA]</scope>
    <source>
        <strain evidence="1">ISS2496</strain>
    </source>
</reference>
<proteinExistence type="predicted"/>
<dbReference type="AlphaFoldDB" id="A0A0V1A7D9"/>